<reference evidence="1" key="1">
    <citation type="journal article" date="2020" name="Stud. Mycol.">
        <title>101 Dothideomycetes genomes: a test case for predicting lifestyles and emergence of pathogens.</title>
        <authorList>
            <person name="Haridas S."/>
            <person name="Albert R."/>
            <person name="Binder M."/>
            <person name="Bloem J."/>
            <person name="Labutti K."/>
            <person name="Salamov A."/>
            <person name="Andreopoulos B."/>
            <person name="Baker S."/>
            <person name="Barry K."/>
            <person name="Bills G."/>
            <person name="Bluhm B."/>
            <person name="Cannon C."/>
            <person name="Castanera R."/>
            <person name="Culley D."/>
            <person name="Daum C."/>
            <person name="Ezra D."/>
            <person name="Gonzalez J."/>
            <person name="Henrissat B."/>
            <person name="Kuo A."/>
            <person name="Liang C."/>
            <person name="Lipzen A."/>
            <person name="Lutzoni F."/>
            <person name="Magnuson J."/>
            <person name="Mondo S."/>
            <person name="Nolan M."/>
            <person name="Ohm R."/>
            <person name="Pangilinan J."/>
            <person name="Park H.-J."/>
            <person name="Ramirez L."/>
            <person name="Alfaro M."/>
            <person name="Sun H."/>
            <person name="Tritt A."/>
            <person name="Yoshinaga Y."/>
            <person name="Zwiers L.-H."/>
            <person name="Turgeon B."/>
            <person name="Goodwin S."/>
            <person name="Spatafora J."/>
            <person name="Crous P."/>
            <person name="Grigoriev I."/>
        </authorList>
    </citation>
    <scope>NUCLEOTIDE SEQUENCE</scope>
    <source>
        <strain evidence="1">ATCC 36951</strain>
    </source>
</reference>
<dbReference type="AlphaFoldDB" id="A0A6A6CZP5"/>
<dbReference type="RefSeq" id="XP_033672517.1">
    <property type="nucleotide sequence ID" value="XM_033811502.1"/>
</dbReference>
<gene>
    <name evidence="1" type="ORF">M409DRAFT_50300</name>
</gene>
<name>A0A6A6CZP5_ZASCE</name>
<sequence length="657" mass="73219">MENARRVEGGRSSIKRRPCRYPVVDSTFVSQDDIQPKTSDILIGDIDIPVRTATKGARLKCKRHKRAAVGEGESLTFDSARLLSLPPPLLCPQTEHVARGVSVFGYKALQLNPFGIWVKFAWSSNPGDNASLELASQYALESMLTFQSGHDQHSLRRVRQTGIMAIKSLQSDIESCTSDEQKQRLLVAVMLHWSAERFIEHGSWRHIPHLLGARKLLEGNLATQTKNQVVQSIVSMICVDEVREASDIISSILWGQVSPLENVVRPHVSLDGPPDVSKALCLVEELLIKLPRLVLGVRTLRENPDDLELMTDVVELAEQLYTTEADFWIQDVVEANSSVIDRLEERYTSPLGMAMEFDSIEAFQLATRYFLYRLLICSIVQAVMTAHKVSGVFFPDRDVSDAEQGEISAATSLAMSIDYAMRPGPSQPLTALNMLLPIQVCVASWYRLQGRHSGSNDLLYRHAVRMTEWSSEQTIRIKKIWRGRWQSWARTQSLCGIFVGDPLPEGWKLLSSVARLPPARPLAGDIKYSRAQRVLESTSSIFLRHLFSVLAKPSIRAGGDIVKKVTGMFAVANVQCDGGKLISRLLCCDMIGENRGLRALMGMISSKRPVSGTICKTWAVVANWPRIGMTDGCWALRDPLKRSLKLESILPFAMASV</sequence>
<protein>
    <recommendedName>
        <fullName evidence="3">Transcription factor domain-containing protein</fullName>
    </recommendedName>
</protein>
<evidence type="ECO:0008006" key="3">
    <source>
        <dbReference type="Google" id="ProtNLM"/>
    </source>
</evidence>
<accession>A0A6A6CZP5</accession>
<dbReference type="Proteomes" id="UP000799537">
    <property type="component" value="Unassembled WGS sequence"/>
</dbReference>
<dbReference type="GeneID" id="54564774"/>
<dbReference type="EMBL" id="ML993582">
    <property type="protein sequence ID" value="KAF2171628.1"/>
    <property type="molecule type" value="Genomic_DNA"/>
</dbReference>
<organism evidence="1 2">
    <name type="scientific">Zasmidium cellare ATCC 36951</name>
    <dbReference type="NCBI Taxonomy" id="1080233"/>
    <lineage>
        <taxon>Eukaryota</taxon>
        <taxon>Fungi</taxon>
        <taxon>Dikarya</taxon>
        <taxon>Ascomycota</taxon>
        <taxon>Pezizomycotina</taxon>
        <taxon>Dothideomycetes</taxon>
        <taxon>Dothideomycetidae</taxon>
        <taxon>Mycosphaerellales</taxon>
        <taxon>Mycosphaerellaceae</taxon>
        <taxon>Zasmidium</taxon>
    </lineage>
</organism>
<evidence type="ECO:0000313" key="2">
    <source>
        <dbReference type="Proteomes" id="UP000799537"/>
    </source>
</evidence>
<evidence type="ECO:0000313" key="1">
    <source>
        <dbReference type="EMBL" id="KAF2171628.1"/>
    </source>
</evidence>
<proteinExistence type="predicted"/>
<keyword evidence="2" id="KW-1185">Reference proteome</keyword>
<dbReference type="OrthoDB" id="5126878at2759"/>